<organism evidence="7 10">
    <name type="scientific">Didymodactylos carnosus</name>
    <dbReference type="NCBI Taxonomy" id="1234261"/>
    <lineage>
        <taxon>Eukaryota</taxon>
        <taxon>Metazoa</taxon>
        <taxon>Spiralia</taxon>
        <taxon>Gnathifera</taxon>
        <taxon>Rotifera</taxon>
        <taxon>Eurotatoria</taxon>
        <taxon>Bdelloidea</taxon>
        <taxon>Philodinida</taxon>
        <taxon>Philodinidae</taxon>
        <taxon>Didymodactylos</taxon>
    </lineage>
</organism>
<dbReference type="Gene3D" id="3.20.20.10">
    <property type="entry name" value="Alanine racemase"/>
    <property type="match status" value="1"/>
</dbReference>
<dbReference type="Proteomes" id="UP000681722">
    <property type="component" value="Unassembled WGS sequence"/>
</dbReference>
<dbReference type="Proteomes" id="UP000677228">
    <property type="component" value="Unassembled WGS sequence"/>
</dbReference>
<comment type="similarity">
    <text evidence="2 4">Belongs to the pyridoxal phosphate-binding protein YggS/PROSC family.</text>
</comment>
<dbReference type="CDD" id="cd06822">
    <property type="entry name" value="PLPDE_III_YBL036c_euk"/>
    <property type="match status" value="1"/>
</dbReference>
<protein>
    <recommendedName>
        <fullName evidence="2">Pyridoxal phosphate homeostasis protein</fullName>
        <shortName evidence="2">PLP homeostasis protein</shortName>
    </recommendedName>
</protein>
<name>A0A814L3S1_9BILA</name>
<dbReference type="OrthoDB" id="10264196at2759"/>
<dbReference type="InterPro" id="IPR001608">
    <property type="entry name" value="Ala_racemase_N"/>
</dbReference>
<keyword evidence="10" id="KW-1185">Reference proteome</keyword>
<dbReference type="EMBL" id="CAJNOQ010004454">
    <property type="protein sequence ID" value="CAF1059826.1"/>
    <property type="molecule type" value="Genomic_DNA"/>
</dbReference>
<evidence type="ECO:0000256" key="1">
    <source>
        <dbReference type="ARBA" id="ARBA00022898"/>
    </source>
</evidence>
<comment type="caution">
    <text evidence="7">The sequence shown here is derived from an EMBL/GenBank/DDBJ whole genome shotgun (WGS) entry which is preliminary data.</text>
</comment>
<dbReference type="EMBL" id="CAJNOK010000098">
    <property type="protein sequence ID" value="CAF0729088.1"/>
    <property type="molecule type" value="Genomic_DNA"/>
</dbReference>
<dbReference type="PIRSF" id="PIRSF004848">
    <property type="entry name" value="YBL036c_PLPDEIII"/>
    <property type="match status" value="1"/>
</dbReference>
<dbReference type="PANTHER" id="PTHR10146">
    <property type="entry name" value="PROLINE SYNTHETASE CO-TRANSCRIBED BACTERIAL HOMOLOG PROTEIN"/>
    <property type="match status" value="1"/>
</dbReference>
<comment type="cofactor">
    <cofactor evidence="3">
        <name>pyridoxal 5'-phosphate</name>
        <dbReference type="ChEBI" id="CHEBI:597326"/>
    </cofactor>
</comment>
<reference evidence="7" key="1">
    <citation type="submission" date="2021-02" db="EMBL/GenBank/DDBJ databases">
        <authorList>
            <person name="Nowell W R."/>
        </authorList>
    </citation>
    <scope>NUCLEOTIDE SEQUENCE</scope>
</reference>
<evidence type="ECO:0000256" key="4">
    <source>
        <dbReference type="RuleBase" id="RU004514"/>
    </source>
</evidence>
<evidence type="ECO:0000313" key="9">
    <source>
        <dbReference type="EMBL" id="CAF3828311.1"/>
    </source>
</evidence>
<dbReference type="PANTHER" id="PTHR10146:SF14">
    <property type="entry name" value="PYRIDOXAL PHOSPHATE HOMEOSTASIS PROTEIN"/>
    <property type="match status" value="1"/>
</dbReference>
<evidence type="ECO:0000259" key="5">
    <source>
        <dbReference type="Pfam" id="PF01168"/>
    </source>
</evidence>
<dbReference type="EMBL" id="CAJOBA010000098">
    <property type="protein sequence ID" value="CAF3503859.1"/>
    <property type="molecule type" value="Genomic_DNA"/>
</dbReference>
<proteinExistence type="inferred from homology"/>
<dbReference type="Pfam" id="PF01168">
    <property type="entry name" value="Ala_racemase_N"/>
    <property type="match status" value="1"/>
</dbReference>
<dbReference type="FunFam" id="3.20.20.10:FF:000007">
    <property type="entry name" value="Pyridoxal phosphate homeostasis protein"/>
    <property type="match status" value="1"/>
</dbReference>
<sequence>MRGRSMGEITLKLKNILQRINELAEQRKSVSVPKLIAVSKTKPIEAIVELYKCGQYTFGENYVQELEEKANNEQIKRECPDIRWHYIGHLQRNKCNRIVKIPNLECIQTIDSIQLADSLNNACKNVQFSKPLNILLQINTSNEEQKSGIAPNECLTLYQHVKKNCELLNCLGLMTIGALDNVQSTNNQDFEILLKCRDNLCEQSSLSVNDVELSMGMSSDYEQAILAGSTMVRIGSSLFGGR</sequence>
<dbReference type="NCBIfam" id="TIGR00044">
    <property type="entry name" value="YggS family pyridoxal phosphate-dependent enzyme"/>
    <property type="match status" value="1"/>
</dbReference>
<dbReference type="SUPFAM" id="SSF51419">
    <property type="entry name" value="PLP-binding barrel"/>
    <property type="match status" value="1"/>
</dbReference>
<feature type="domain" description="Alanine racemase N-terminal" evidence="5">
    <location>
        <begin position="13"/>
        <end position="241"/>
    </location>
</feature>
<feature type="modified residue" description="N6-(pyridoxal phosphate)lysine" evidence="2 3">
    <location>
        <position position="40"/>
    </location>
</feature>
<gene>
    <name evidence="7" type="ORF">GPM918_LOCUS16719</name>
    <name evidence="6" type="ORF">OVA965_LOCUS664</name>
    <name evidence="9" type="ORF">SRO942_LOCUS16718</name>
    <name evidence="8" type="ORF">TMI583_LOCUS664</name>
</gene>
<evidence type="ECO:0000256" key="3">
    <source>
        <dbReference type="PIRSR" id="PIRSR004848-1"/>
    </source>
</evidence>
<comment type="function">
    <text evidence="2">Pyridoxal 5'-phosphate (PLP)-binding protein, which may be involved in intracellular homeostatic regulation of pyridoxal 5'-phosphate (PLP), the active form of vitamin B6.</text>
</comment>
<accession>A0A814L3S1</accession>
<dbReference type="Proteomes" id="UP000682733">
    <property type="component" value="Unassembled WGS sequence"/>
</dbReference>
<evidence type="ECO:0000256" key="2">
    <source>
        <dbReference type="HAMAP-Rule" id="MF_03225"/>
    </source>
</evidence>
<dbReference type="HAMAP" id="MF_02087">
    <property type="entry name" value="PLP_homeostasis"/>
    <property type="match status" value="1"/>
</dbReference>
<evidence type="ECO:0000313" key="10">
    <source>
        <dbReference type="Proteomes" id="UP000663829"/>
    </source>
</evidence>
<dbReference type="AlphaFoldDB" id="A0A814L3S1"/>
<evidence type="ECO:0000313" key="8">
    <source>
        <dbReference type="EMBL" id="CAF3503859.1"/>
    </source>
</evidence>
<evidence type="ECO:0000313" key="7">
    <source>
        <dbReference type="EMBL" id="CAF1059826.1"/>
    </source>
</evidence>
<evidence type="ECO:0000313" key="6">
    <source>
        <dbReference type="EMBL" id="CAF0729088.1"/>
    </source>
</evidence>
<dbReference type="InterPro" id="IPR029066">
    <property type="entry name" value="PLP-binding_barrel"/>
</dbReference>
<dbReference type="GO" id="GO:0030170">
    <property type="term" value="F:pyridoxal phosphate binding"/>
    <property type="evidence" value="ECO:0007669"/>
    <property type="project" value="UniProtKB-UniRule"/>
</dbReference>
<dbReference type="EMBL" id="CAJOBC010004454">
    <property type="protein sequence ID" value="CAF3828311.1"/>
    <property type="molecule type" value="Genomic_DNA"/>
</dbReference>
<keyword evidence="1 2" id="KW-0663">Pyridoxal phosphate</keyword>
<dbReference type="InterPro" id="IPR011078">
    <property type="entry name" value="PyrdxlP_homeostasis"/>
</dbReference>
<dbReference type="Proteomes" id="UP000663829">
    <property type="component" value="Unassembled WGS sequence"/>
</dbReference>